<reference evidence="3" key="2">
    <citation type="submission" date="2018-10" db="UniProtKB">
        <authorList>
            <consortium name="EnsemblPlants"/>
        </authorList>
    </citation>
    <scope>IDENTIFICATION</scope>
</reference>
<dbReference type="InterPro" id="IPR036312">
    <property type="entry name" value="Bifun_inhib/LTP/seed_sf"/>
</dbReference>
<evidence type="ECO:0000256" key="1">
    <source>
        <dbReference type="SAM" id="SignalP"/>
    </source>
</evidence>
<dbReference type="PRINTS" id="PR00208">
    <property type="entry name" value="GLIADGLUTEN"/>
</dbReference>
<dbReference type="SMART" id="SM00499">
    <property type="entry name" value="AAI"/>
    <property type="match status" value="1"/>
</dbReference>
<evidence type="ECO:0000313" key="3">
    <source>
        <dbReference type="EnsemblPlants" id="TraesCS4A02G451811.1.cds1"/>
    </source>
</evidence>
<dbReference type="Pfam" id="PF13016">
    <property type="entry name" value="Gliadin"/>
    <property type="match status" value="1"/>
</dbReference>
<dbReference type="InterPro" id="IPR016140">
    <property type="entry name" value="Bifunc_inhib/LTP/seed_store"/>
</dbReference>
<dbReference type="PANTHER" id="PTHR33454">
    <property type="entry name" value="PROLAMIN PPROL 14P"/>
    <property type="match status" value="1"/>
</dbReference>
<dbReference type="AlphaFoldDB" id="A0A3B6I296"/>
<evidence type="ECO:0000313" key="4">
    <source>
        <dbReference type="Proteomes" id="UP000019116"/>
    </source>
</evidence>
<dbReference type="EnsemblPlants" id="TraesCS4A02G451811.1">
    <property type="protein sequence ID" value="TraesCS4A02G451811.1.cds1"/>
    <property type="gene ID" value="TraesCS4A02G451811"/>
</dbReference>
<dbReference type="Gramene" id="TraesCS4A03G1131800.1">
    <property type="protein sequence ID" value="TraesCS4A03G1131800.1.CDS1"/>
    <property type="gene ID" value="TraesCS4A03G1131800"/>
</dbReference>
<dbReference type="InterPro" id="IPR001954">
    <property type="entry name" value="Glia_glutenin"/>
</dbReference>
<feature type="chain" id="PRO_5043175472" description="Bifunctional inhibitor/plant lipid transfer protein/seed storage helical domain-containing protein" evidence="1">
    <location>
        <begin position="20"/>
        <end position="157"/>
    </location>
</feature>
<dbReference type="CDD" id="cd00261">
    <property type="entry name" value="AAI_SS"/>
    <property type="match status" value="1"/>
</dbReference>
<dbReference type="OrthoDB" id="692815at2759"/>
<feature type="signal peptide" evidence="1">
    <location>
        <begin position="1"/>
        <end position="19"/>
    </location>
</feature>
<keyword evidence="1" id="KW-0732">Signal</keyword>
<proteinExistence type="predicted"/>
<organism evidence="3">
    <name type="scientific">Triticum aestivum</name>
    <name type="common">Wheat</name>
    <dbReference type="NCBI Taxonomy" id="4565"/>
    <lineage>
        <taxon>Eukaryota</taxon>
        <taxon>Viridiplantae</taxon>
        <taxon>Streptophyta</taxon>
        <taxon>Embryophyta</taxon>
        <taxon>Tracheophyta</taxon>
        <taxon>Spermatophyta</taxon>
        <taxon>Magnoliopsida</taxon>
        <taxon>Liliopsida</taxon>
        <taxon>Poales</taxon>
        <taxon>Poaceae</taxon>
        <taxon>BOP clade</taxon>
        <taxon>Pooideae</taxon>
        <taxon>Triticodae</taxon>
        <taxon>Triticeae</taxon>
        <taxon>Triticinae</taxon>
        <taxon>Triticum</taxon>
    </lineage>
</organism>
<dbReference type="Proteomes" id="UP000019116">
    <property type="component" value="Chromosome 4A"/>
</dbReference>
<dbReference type="PANTHER" id="PTHR33454:SF9">
    <property type="entry name" value="BIFUNCTIONAL INHIBITOR_PLANT LIPID TRANSFER PROTEIN_SEED STORAGE HELICAL DOMAIN-CONTAINING PROTEIN"/>
    <property type="match status" value="1"/>
</dbReference>
<evidence type="ECO:0000259" key="2">
    <source>
        <dbReference type="SMART" id="SM00499"/>
    </source>
</evidence>
<feature type="domain" description="Bifunctional inhibitor/plant lipid transfer protein/seed storage helical" evidence="2">
    <location>
        <begin position="49"/>
        <end position="147"/>
    </location>
</feature>
<dbReference type="Gramene" id="TraesCS4A02G451811.1">
    <property type="protein sequence ID" value="TraesCS4A02G451811.1.cds1"/>
    <property type="gene ID" value="TraesCS4A02G451811"/>
</dbReference>
<sequence length="157" mass="18189">MKTLFILALLTLAGTNAVAQLDTTCNQGSEQCQQQQQPWQQWQQQMDPCVQFLRQQCSTVTLPFVQSRMWQLSSCHIMRHQCCQQLAQIPEQFRCRAIHNMAQAIMQPQPEQWQGMSQSQRQAPLEVMRMSLQILPSMCGVYVPTYCNSLRHPYGQN</sequence>
<reference evidence="3" key="1">
    <citation type="submission" date="2018-08" db="EMBL/GenBank/DDBJ databases">
        <authorList>
            <person name="Rossello M."/>
        </authorList>
    </citation>
    <scope>NUCLEOTIDE SEQUENCE [LARGE SCALE GENOMIC DNA]</scope>
    <source>
        <strain evidence="3">cv. Chinese Spring</strain>
    </source>
</reference>
<name>A0A3B6I296_WHEAT</name>
<dbReference type="GO" id="GO:0045735">
    <property type="term" value="F:nutrient reservoir activity"/>
    <property type="evidence" value="ECO:0007669"/>
    <property type="project" value="InterPro"/>
</dbReference>
<keyword evidence="4" id="KW-1185">Reference proteome</keyword>
<dbReference type="Gene3D" id="1.10.110.10">
    <property type="entry name" value="Plant lipid-transfer and hydrophobic proteins"/>
    <property type="match status" value="1"/>
</dbReference>
<dbReference type="SUPFAM" id="SSF47699">
    <property type="entry name" value="Bifunctional inhibitor/lipid-transfer protein/seed storage 2S albumin"/>
    <property type="match status" value="1"/>
</dbReference>
<accession>A0A3B6I296</accession>
<protein>
    <recommendedName>
        <fullName evidence="2">Bifunctional inhibitor/plant lipid transfer protein/seed storage helical domain-containing protein</fullName>
    </recommendedName>
</protein>